<organism evidence="1 2">
    <name type="scientific">Paenacidovorax caeni</name>
    <dbReference type="NCBI Taxonomy" id="343013"/>
    <lineage>
        <taxon>Bacteria</taxon>
        <taxon>Pseudomonadati</taxon>
        <taxon>Pseudomonadota</taxon>
        <taxon>Betaproteobacteria</taxon>
        <taxon>Burkholderiales</taxon>
        <taxon>Comamonadaceae</taxon>
        <taxon>Paenacidovorax</taxon>
    </lineage>
</organism>
<dbReference type="SUPFAM" id="SSF101898">
    <property type="entry name" value="NHL repeat"/>
    <property type="match status" value="1"/>
</dbReference>
<dbReference type="Gene3D" id="2.60.40.10">
    <property type="entry name" value="Immunoglobulins"/>
    <property type="match status" value="1"/>
</dbReference>
<dbReference type="RefSeq" id="WP_139235328.1">
    <property type="nucleotide sequence ID" value="NZ_CYIG01000002.1"/>
</dbReference>
<dbReference type="Gene3D" id="2.120.10.30">
    <property type="entry name" value="TolB, C-terminal domain"/>
    <property type="match status" value="1"/>
</dbReference>
<accession>A0A1I7G7B8</accession>
<dbReference type="EMBL" id="FPBX01000004">
    <property type="protein sequence ID" value="SFU44327.1"/>
    <property type="molecule type" value="Genomic_DNA"/>
</dbReference>
<keyword evidence="2" id="KW-1185">Reference proteome</keyword>
<dbReference type="OrthoDB" id="9774579at2"/>
<protein>
    <submittedName>
        <fullName evidence="1">Uncharacterized protein</fullName>
    </submittedName>
</protein>
<dbReference type="InterPro" id="IPR013783">
    <property type="entry name" value="Ig-like_fold"/>
</dbReference>
<dbReference type="InterPro" id="IPR011042">
    <property type="entry name" value="6-blade_b-propeller_TolB-like"/>
</dbReference>
<dbReference type="Proteomes" id="UP000183656">
    <property type="component" value="Unassembled WGS sequence"/>
</dbReference>
<sequence length="443" mass="48384">MSDQNEIRILQAPLGRRTLSLAGVAWVLSACGGGGATSGVEKELLPKILGLRGGGEAEEGNLAQFDVYVDDKNGPFKFQWIRNGVAIAGATDNFYRFSAKLEDSGATFSVVVSNAYGSVTSDSLGLIVNPRRAGDGIIEEATGALSALTFEQTLVKLGRSGDLFVLQIPTRELVRINPDGQQVPLYSGVQSIQFKQYPKKVSVLERENGDLYVSAGYLEPKGGELYKLSANGLENLLQGDEMFGIVPWGIHHGPAGRILVLDCLTMAIFEITAADRLLQYSKGPDLTGARLANNEYLYRGMAVNSAGKILIYVGRYSAYMSPGGSFLKEVTPTGDFLDVEYFKDHQTQSVLSVGDVFYARSSFQYETDQAFGLYEIGVDNYARPLSPRLRGYYSRYIDLVDVTPEGKIIFAIMGADQLMAVYLRRSPRASRYMLLNVGAMKVD</sequence>
<proteinExistence type="predicted"/>
<reference evidence="1 2" key="1">
    <citation type="submission" date="2016-10" db="EMBL/GenBank/DDBJ databases">
        <authorList>
            <person name="de Groot N.N."/>
        </authorList>
    </citation>
    <scope>NUCLEOTIDE SEQUENCE [LARGE SCALE GENOMIC DNA]</scope>
    <source>
        <strain evidence="1 2">R-24608</strain>
    </source>
</reference>
<name>A0A1I7G7B8_9BURK</name>
<dbReference type="STRING" id="343013.SAMN04489707_1004101"/>
<evidence type="ECO:0000313" key="2">
    <source>
        <dbReference type="Proteomes" id="UP000183656"/>
    </source>
</evidence>
<evidence type="ECO:0000313" key="1">
    <source>
        <dbReference type="EMBL" id="SFU44327.1"/>
    </source>
</evidence>
<gene>
    <name evidence="1" type="ORF">SAMN04489707_1004101</name>
</gene>
<dbReference type="AlphaFoldDB" id="A0A1I7G7B8"/>